<organism evidence="2">
    <name type="scientific">freshwater metagenome</name>
    <dbReference type="NCBI Taxonomy" id="449393"/>
    <lineage>
        <taxon>unclassified sequences</taxon>
        <taxon>metagenomes</taxon>
        <taxon>ecological metagenomes</taxon>
    </lineage>
</organism>
<reference evidence="2" key="1">
    <citation type="submission" date="2020-05" db="EMBL/GenBank/DDBJ databases">
        <authorList>
            <person name="Chiriac C."/>
            <person name="Salcher M."/>
            <person name="Ghai R."/>
            <person name="Kavagutti S V."/>
        </authorList>
    </citation>
    <scope>NUCLEOTIDE SEQUENCE</scope>
</reference>
<evidence type="ECO:0000313" key="1">
    <source>
        <dbReference type="EMBL" id="CAB4542580.1"/>
    </source>
</evidence>
<dbReference type="EMBL" id="CAFBQJ010000058">
    <property type="protein sequence ID" value="CAB5047331.1"/>
    <property type="molecule type" value="Genomic_DNA"/>
</dbReference>
<proteinExistence type="predicted"/>
<protein>
    <submittedName>
        <fullName evidence="2">Unannotated protein</fullName>
    </submittedName>
</protein>
<evidence type="ECO:0000313" key="2">
    <source>
        <dbReference type="EMBL" id="CAB5047331.1"/>
    </source>
</evidence>
<gene>
    <name evidence="1" type="ORF">UFOPK1421_00732</name>
    <name evidence="2" type="ORF">UFOPK4275_00460</name>
</gene>
<dbReference type="AlphaFoldDB" id="A0A6J7T2I3"/>
<sequence length="172" mass="19710">MIGSVAGSVYRHPITTGKTKVLCISESYCRRWQPQETRYFASDCDPGASFPRDLHTRSTPGRSIPWHAWLGTHFYIVNVGIRWFCGIPKHTKLFMSDDVATRIGLQPMSSAEVVGVAMGDNHRMHSLERNTDLIESFLDDFVTTFFWQTRVNQCHAAFIFKNVHIDVTETWN</sequence>
<dbReference type="EMBL" id="CAEZSL010000067">
    <property type="protein sequence ID" value="CAB4542580.1"/>
    <property type="molecule type" value="Genomic_DNA"/>
</dbReference>
<name>A0A6J7T2I3_9ZZZZ</name>
<accession>A0A6J7T2I3</accession>